<dbReference type="PANTHER" id="PTHR42811">
    <property type="entry name" value="SERINE ACETYLTRANSFERASE"/>
    <property type="match status" value="1"/>
</dbReference>
<feature type="region of interest" description="Disordered" evidence="6">
    <location>
        <begin position="147"/>
        <end position="172"/>
    </location>
</feature>
<evidence type="ECO:0000256" key="1">
    <source>
        <dbReference type="ARBA" id="ARBA00007274"/>
    </source>
</evidence>
<accession>A0A4V2R3W7</accession>
<comment type="caution">
    <text evidence="7">The sequence shown here is derived from an EMBL/GenBank/DDBJ whole genome shotgun (WGS) entry which is preliminary data.</text>
</comment>
<sequence length="172" mass="18089">MFLLHGQDRHLIAALHRFQNTAGHRGLRARIAGARGKLAHAFWTILSGSDIAREAKIARSVRFPHLNGVVIHREAVVEEDCLIMQQVTLGQTAKAGAPRVCRGAYIGAGAKVLGPVTIGHGARIGANAVVLTDVPEGATAVGVPARIVERDRADPERGGRSNTATAPDSSSS</sequence>
<feature type="compositionally biased region" description="Polar residues" evidence="6">
    <location>
        <begin position="160"/>
        <end position="172"/>
    </location>
</feature>
<evidence type="ECO:0000256" key="4">
    <source>
        <dbReference type="ARBA" id="ARBA00023315"/>
    </source>
</evidence>
<dbReference type="GO" id="GO:0009001">
    <property type="term" value="F:serine O-acetyltransferase activity"/>
    <property type="evidence" value="ECO:0007669"/>
    <property type="project" value="UniProtKB-EC"/>
</dbReference>
<dbReference type="PROSITE" id="PS00101">
    <property type="entry name" value="HEXAPEP_TRANSFERASES"/>
    <property type="match status" value="1"/>
</dbReference>
<keyword evidence="3" id="KW-0677">Repeat</keyword>
<evidence type="ECO:0000256" key="5">
    <source>
        <dbReference type="PIRNR" id="PIRNR000441"/>
    </source>
</evidence>
<dbReference type="InterPro" id="IPR011004">
    <property type="entry name" value="Trimer_LpxA-like_sf"/>
</dbReference>
<protein>
    <recommendedName>
        <fullName evidence="5">Serine acetyltransferase</fullName>
        <ecNumber evidence="5">2.3.1.30</ecNumber>
    </recommendedName>
</protein>
<dbReference type="Proteomes" id="UP000295277">
    <property type="component" value="Unassembled WGS sequence"/>
</dbReference>
<dbReference type="Pfam" id="PF00132">
    <property type="entry name" value="Hexapep"/>
    <property type="match status" value="1"/>
</dbReference>
<feature type="compositionally biased region" description="Basic and acidic residues" evidence="6">
    <location>
        <begin position="147"/>
        <end position="159"/>
    </location>
</feature>
<dbReference type="GO" id="GO:0005737">
    <property type="term" value="C:cytoplasm"/>
    <property type="evidence" value="ECO:0007669"/>
    <property type="project" value="InterPro"/>
</dbReference>
<dbReference type="CDD" id="cd03354">
    <property type="entry name" value="LbH_SAT"/>
    <property type="match status" value="1"/>
</dbReference>
<comment type="catalytic activity">
    <reaction evidence="5">
        <text>L-serine + acetyl-CoA = O-acetyl-L-serine + CoA</text>
        <dbReference type="Rhea" id="RHEA:24560"/>
        <dbReference type="ChEBI" id="CHEBI:33384"/>
        <dbReference type="ChEBI" id="CHEBI:57287"/>
        <dbReference type="ChEBI" id="CHEBI:57288"/>
        <dbReference type="ChEBI" id="CHEBI:58340"/>
        <dbReference type="EC" id="2.3.1.30"/>
    </reaction>
</comment>
<evidence type="ECO:0000256" key="6">
    <source>
        <dbReference type="SAM" id="MobiDB-lite"/>
    </source>
</evidence>
<comment type="similarity">
    <text evidence="1 5">Belongs to the transferase hexapeptide repeat family.</text>
</comment>
<dbReference type="PIRSF" id="PIRSF000441">
    <property type="entry name" value="CysE"/>
    <property type="match status" value="1"/>
</dbReference>
<name>A0A4V2R3W7_9RHOB</name>
<dbReference type="OrthoDB" id="7545269at2"/>
<dbReference type="RefSeq" id="WP_132696206.1">
    <property type="nucleotide sequence ID" value="NZ_SLVM01000024.1"/>
</dbReference>
<evidence type="ECO:0000313" key="7">
    <source>
        <dbReference type="EMBL" id="TCM78968.1"/>
    </source>
</evidence>
<dbReference type="InterPro" id="IPR001451">
    <property type="entry name" value="Hexapep"/>
</dbReference>
<dbReference type="EC" id="2.3.1.30" evidence="5"/>
<evidence type="ECO:0000313" key="8">
    <source>
        <dbReference type="Proteomes" id="UP000295277"/>
    </source>
</evidence>
<organism evidence="7 8">
    <name type="scientific">Rhodovulum steppense</name>
    <dbReference type="NCBI Taxonomy" id="540251"/>
    <lineage>
        <taxon>Bacteria</taxon>
        <taxon>Pseudomonadati</taxon>
        <taxon>Pseudomonadota</taxon>
        <taxon>Alphaproteobacteria</taxon>
        <taxon>Rhodobacterales</taxon>
        <taxon>Paracoccaceae</taxon>
        <taxon>Rhodovulum</taxon>
    </lineage>
</organism>
<reference evidence="7 8" key="1">
    <citation type="submission" date="2019-03" db="EMBL/GenBank/DDBJ databases">
        <title>Genomic Encyclopedia of Type Strains, Phase IV (KMG-IV): sequencing the most valuable type-strain genomes for metagenomic binning, comparative biology and taxonomic classification.</title>
        <authorList>
            <person name="Goeker M."/>
        </authorList>
    </citation>
    <scope>NUCLEOTIDE SEQUENCE [LARGE SCALE GENOMIC DNA]</scope>
    <source>
        <strain evidence="7 8">DSM 21153</strain>
    </source>
</reference>
<dbReference type="EMBL" id="SLVM01000024">
    <property type="protein sequence ID" value="TCM78968.1"/>
    <property type="molecule type" value="Genomic_DNA"/>
</dbReference>
<dbReference type="Gene3D" id="2.160.10.10">
    <property type="entry name" value="Hexapeptide repeat proteins"/>
    <property type="match status" value="1"/>
</dbReference>
<proteinExistence type="inferred from homology"/>
<keyword evidence="2 5" id="KW-0808">Transferase</keyword>
<dbReference type="SUPFAM" id="SSF51161">
    <property type="entry name" value="Trimeric LpxA-like enzymes"/>
    <property type="match status" value="1"/>
</dbReference>
<keyword evidence="4 5" id="KW-0012">Acyltransferase</keyword>
<dbReference type="InterPro" id="IPR045304">
    <property type="entry name" value="LbH_SAT"/>
</dbReference>
<dbReference type="InterPro" id="IPR005881">
    <property type="entry name" value="Ser_O-AcTrfase"/>
</dbReference>
<dbReference type="InterPro" id="IPR018357">
    <property type="entry name" value="Hexapep_transf_CS"/>
</dbReference>
<gene>
    <name evidence="7" type="ORF">EV216_12415</name>
</gene>
<evidence type="ECO:0000256" key="2">
    <source>
        <dbReference type="ARBA" id="ARBA00022679"/>
    </source>
</evidence>
<dbReference type="GO" id="GO:0006535">
    <property type="term" value="P:cysteine biosynthetic process from serine"/>
    <property type="evidence" value="ECO:0007669"/>
    <property type="project" value="InterPro"/>
</dbReference>
<evidence type="ECO:0000256" key="3">
    <source>
        <dbReference type="ARBA" id="ARBA00022737"/>
    </source>
</evidence>
<dbReference type="AlphaFoldDB" id="A0A4V2R3W7"/>
<keyword evidence="8" id="KW-1185">Reference proteome</keyword>